<dbReference type="Gene3D" id="3.40.50.1820">
    <property type="entry name" value="alpha/beta hydrolase"/>
    <property type="match status" value="1"/>
</dbReference>
<dbReference type="PANTHER" id="PTHR45527:SF1">
    <property type="entry name" value="FATTY ACID SYNTHASE"/>
    <property type="match status" value="1"/>
</dbReference>
<dbReference type="GO" id="GO:0005737">
    <property type="term" value="C:cytoplasm"/>
    <property type="evidence" value="ECO:0007669"/>
    <property type="project" value="TreeGrafter"/>
</dbReference>
<organism evidence="2 3">
    <name type="scientific">Vibrio caribbeanicus ATCC BAA-2122</name>
    <dbReference type="NCBI Taxonomy" id="796620"/>
    <lineage>
        <taxon>Bacteria</taxon>
        <taxon>Pseudomonadati</taxon>
        <taxon>Pseudomonadota</taxon>
        <taxon>Gammaproteobacteria</taxon>
        <taxon>Vibrionales</taxon>
        <taxon>Vibrionaceae</taxon>
        <taxon>Vibrio</taxon>
    </lineage>
</organism>
<name>E3BLC7_9VIBR</name>
<dbReference type="InterPro" id="IPR000873">
    <property type="entry name" value="AMP-dep_synth/lig_dom"/>
</dbReference>
<dbReference type="Gene3D" id="3.30.300.30">
    <property type="match status" value="1"/>
</dbReference>
<dbReference type="SUPFAM" id="SSF47336">
    <property type="entry name" value="ACP-like"/>
    <property type="match status" value="1"/>
</dbReference>
<dbReference type="Pfam" id="PF00550">
    <property type="entry name" value="PP-binding"/>
    <property type="match status" value="1"/>
</dbReference>
<protein>
    <submittedName>
        <fullName evidence="2">Amino acid adenylation domain protein</fullName>
    </submittedName>
</protein>
<dbReference type="InterPro" id="IPR001031">
    <property type="entry name" value="Thioesterase"/>
</dbReference>
<keyword evidence="3" id="KW-1185">Reference proteome</keyword>
<accession>E3BLC7</accession>
<sequence>METLMNEIYDNITKLPFNQRKKIISLIDTKGQEQQTSVRNWLVAPDYYKCDRQAWIDTELSLAYPSDDNLVSYILLSYAFVLSRYSGTHNFSMRGLLSDQDVTVAVNLPTDVRSEDALTATPTNLGGQLPLYVNHSYLYETEGNGGASNFGFLYNTTEYIDGCDAALVMTEFDGNLEVTASFNPHVYDEALIVFMMDKVNACISAFIAGQSVDDILVLGPKGKELDRLHAFSFGNSLPLKEASIIPRILSNIELGKERPCITHPDVTLSNEDLYAKVRQFTLKLEELGIGRGDRVCLYAQRSPDAVAAIIAILSLGATYVPVDIKSPVSLLAYIVKDSNSKLIITSVIEWTTEFSIPTLQMEGVESPSAQHDVKLSCLDYRKSDLAYIIYTSGTTGSPKGVKISHGSLANFVAGISKDYQITSEDTVLQFSSLAFDVSVFDIFCSLFNGSKLAMIPDDHKADPQKLAEFICHQGVTIAEIPPVLLEYLKKHLSRLTSLRLLSLGGEKFSNKFTLEFTRAGIEVVNGYGPTEATVAVTTYRCRDNNEVNPSIGRPLPNVRTFILDENHDLVPLGMPGLLFVAGPSLSEGYINLDKVTEDSFVCLVLPWGETIRAYNTGDICRFRSDGNLDIYGRSDRQVSINGHRVELLQIENTASSMSVIEQCSAIHEKGALYLFYTTNKDKHIAPELLFSLLKDELPYYMIPSKVIHQDEIPLTLSGKVDESKLRRKIKSASQSSGSQGGSAMMSSVEKIVHQAIPTFDGGPGDDFLNSGGDSLAIIKIVSDIKKTTGIELTSYQVYSNPNVSSLVTLIEKNGYQSTEVVRNELVRFLNELWLIKSRPSKKPKERLVFFHCAGGSPYDAKPWEKDLEAHVEVYLVHLPAHGNRKGEPPLNSIDEMAEILAQELVSFADLPLSFIGHSMGGLLAYETARKLSLQGVDVRNLMVVASRSPNLEPDIKISDEADDKAFLTKLFSFGQPTERSNIAELTQFIGCLRADATASENYYLEPNNALTSDLHIFFGKDDPFTTTQHLDEWSKYTQGAVNQYLFESGHFVIEECTDRFSQIVRNIIGTDN</sequence>
<dbReference type="Pfam" id="PF00975">
    <property type="entry name" value="Thioesterase"/>
    <property type="match status" value="1"/>
</dbReference>
<dbReference type="Proteomes" id="UP000002943">
    <property type="component" value="Unassembled WGS sequence"/>
</dbReference>
<dbReference type="GO" id="GO:0044550">
    <property type="term" value="P:secondary metabolite biosynthetic process"/>
    <property type="evidence" value="ECO:0007669"/>
    <property type="project" value="TreeGrafter"/>
</dbReference>
<dbReference type="Gene3D" id="3.40.50.12780">
    <property type="entry name" value="N-terminal domain of ligase-like"/>
    <property type="match status" value="1"/>
</dbReference>
<dbReference type="InterPro" id="IPR036736">
    <property type="entry name" value="ACP-like_sf"/>
</dbReference>
<feature type="domain" description="Carrier" evidence="1">
    <location>
        <begin position="735"/>
        <end position="814"/>
    </location>
</feature>
<dbReference type="InterPro" id="IPR020845">
    <property type="entry name" value="AMP-binding_CS"/>
</dbReference>
<dbReference type="InterPro" id="IPR042099">
    <property type="entry name" value="ANL_N_sf"/>
</dbReference>
<evidence type="ECO:0000259" key="1">
    <source>
        <dbReference type="PROSITE" id="PS50075"/>
    </source>
</evidence>
<dbReference type="InterPro" id="IPR045851">
    <property type="entry name" value="AMP-bd_C_sf"/>
</dbReference>
<gene>
    <name evidence="2" type="ORF">VIBC2010_06020</name>
</gene>
<dbReference type="GO" id="GO:0031177">
    <property type="term" value="F:phosphopantetheine binding"/>
    <property type="evidence" value="ECO:0007669"/>
    <property type="project" value="TreeGrafter"/>
</dbReference>
<dbReference type="InterPro" id="IPR029058">
    <property type="entry name" value="AB_hydrolase_fold"/>
</dbReference>
<dbReference type="InterPro" id="IPR010071">
    <property type="entry name" value="AA_adenyl_dom"/>
</dbReference>
<dbReference type="CDD" id="cd05930">
    <property type="entry name" value="A_NRPS"/>
    <property type="match status" value="1"/>
</dbReference>
<dbReference type="EMBL" id="AEIU01000079">
    <property type="protein sequence ID" value="EFP96139.1"/>
    <property type="molecule type" value="Genomic_DNA"/>
</dbReference>
<dbReference type="PANTHER" id="PTHR45527">
    <property type="entry name" value="NONRIBOSOMAL PEPTIDE SYNTHETASE"/>
    <property type="match status" value="1"/>
</dbReference>
<dbReference type="PROSITE" id="PS00455">
    <property type="entry name" value="AMP_BINDING"/>
    <property type="match status" value="1"/>
</dbReference>
<reference evidence="2 3" key="1">
    <citation type="journal article" date="2012" name="Int. J. Syst. Evol. Microbiol.">
        <title>Vibrio caribbeanicus sp. nov., isolated from the marine sponge Scleritoderma cyanea.</title>
        <authorList>
            <person name="Hoffmann M."/>
            <person name="Monday S.R."/>
            <person name="Allard M.W."/>
            <person name="Strain E.A."/>
            <person name="Whittaker P."/>
            <person name="Naum M."/>
            <person name="McCarthy P.J."/>
            <person name="Lopez J.V."/>
            <person name="Fischer M."/>
            <person name="Brown E.W."/>
        </authorList>
    </citation>
    <scope>NUCLEOTIDE SEQUENCE [LARGE SCALE GENOMIC DNA]</scope>
    <source>
        <strain evidence="2 3">ATCC BAA-2122</strain>
    </source>
</reference>
<dbReference type="SUPFAM" id="SSF56801">
    <property type="entry name" value="Acetyl-CoA synthetase-like"/>
    <property type="match status" value="1"/>
</dbReference>
<dbReference type="Pfam" id="PF00501">
    <property type="entry name" value="AMP-binding"/>
    <property type="match status" value="1"/>
</dbReference>
<proteinExistence type="predicted"/>
<dbReference type="PROSITE" id="PS50075">
    <property type="entry name" value="CARRIER"/>
    <property type="match status" value="1"/>
</dbReference>
<dbReference type="AlphaFoldDB" id="E3BLC7"/>
<dbReference type="InterPro" id="IPR009081">
    <property type="entry name" value="PP-bd_ACP"/>
</dbReference>
<dbReference type="SUPFAM" id="SSF53474">
    <property type="entry name" value="alpha/beta-Hydrolases"/>
    <property type="match status" value="1"/>
</dbReference>
<dbReference type="GO" id="GO:0043041">
    <property type="term" value="P:amino acid activation for nonribosomal peptide biosynthetic process"/>
    <property type="evidence" value="ECO:0007669"/>
    <property type="project" value="TreeGrafter"/>
</dbReference>
<dbReference type="Gene3D" id="1.10.1200.10">
    <property type="entry name" value="ACP-like"/>
    <property type="match status" value="1"/>
</dbReference>
<evidence type="ECO:0000313" key="2">
    <source>
        <dbReference type="EMBL" id="EFP96139.1"/>
    </source>
</evidence>
<evidence type="ECO:0000313" key="3">
    <source>
        <dbReference type="Proteomes" id="UP000002943"/>
    </source>
</evidence>
<dbReference type="NCBIfam" id="TIGR01733">
    <property type="entry name" value="AA-adenyl-dom"/>
    <property type="match status" value="1"/>
</dbReference>
<dbReference type="STRING" id="796620.VIBC2010_06020"/>
<dbReference type="eggNOG" id="COG1020">
    <property type="taxonomic scope" value="Bacteria"/>
</dbReference>
<comment type="caution">
    <text evidence="2">The sequence shown here is derived from an EMBL/GenBank/DDBJ whole genome shotgun (WGS) entry which is preliminary data.</text>
</comment>